<evidence type="ECO:0000256" key="4">
    <source>
        <dbReference type="ARBA" id="ARBA00022553"/>
    </source>
</evidence>
<keyword evidence="6" id="KW-0288">FMN</keyword>
<dbReference type="CDD" id="cd15841">
    <property type="entry name" value="SNARE_Qc"/>
    <property type="match status" value="1"/>
</dbReference>
<feature type="domain" description="PAC" evidence="14">
    <location>
        <begin position="244"/>
        <end position="296"/>
    </location>
</feature>
<dbReference type="Proteomes" id="UP001157440">
    <property type="component" value="Unassembled WGS sequence"/>
</dbReference>
<keyword evidence="4" id="KW-0597">Phosphoprotein</keyword>
<keyword evidence="5" id="KW-0285">Flavoprotein</keyword>
<keyword evidence="10" id="KW-0418">Kinase</keyword>
<feature type="domain" description="PAS" evidence="13">
    <location>
        <begin position="169"/>
        <end position="242"/>
    </location>
</feature>
<dbReference type="InterPro" id="IPR035965">
    <property type="entry name" value="PAS-like_dom_sf"/>
</dbReference>
<evidence type="ECO:0000256" key="3">
    <source>
        <dbReference type="ARBA" id="ARBA00021740"/>
    </source>
</evidence>
<evidence type="ECO:0000259" key="14">
    <source>
        <dbReference type="PROSITE" id="PS50113"/>
    </source>
</evidence>
<evidence type="ECO:0000256" key="7">
    <source>
        <dbReference type="ARBA" id="ARBA00022679"/>
    </source>
</evidence>
<dbReference type="InterPro" id="IPR003018">
    <property type="entry name" value="GAF"/>
</dbReference>
<evidence type="ECO:0000259" key="13">
    <source>
        <dbReference type="PROSITE" id="PS50112"/>
    </source>
</evidence>
<dbReference type="EC" id="2.7.13.3" evidence="2"/>
<dbReference type="Gene3D" id="3.30.450.20">
    <property type="entry name" value="PAS domain"/>
    <property type="match status" value="2"/>
</dbReference>
<dbReference type="GO" id="GO:0006355">
    <property type="term" value="P:regulation of DNA-templated transcription"/>
    <property type="evidence" value="ECO:0007669"/>
    <property type="project" value="InterPro"/>
</dbReference>
<keyword evidence="12" id="KW-0843">Virulence</keyword>
<dbReference type="CDD" id="cd00130">
    <property type="entry name" value="PAS"/>
    <property type="match status" value="2"/>
</dbReference>
<dbReference type="PROSITE" id="PS50112">
    <property type="entry name" value="PAS"/>
    <property type="match status" value="2"/>
</dbReference>
<dbReference type="PANTHER" id="PTHR41523:SF7">
    <property type="entry name" value="HISTIDINE KINASE"/>
    <property type="match status" value="1"/>
</dbReference>
<dbReference type="SMART" id="SM00911">
    <property type="entry name" value="HWE_HK"/>
    <property type="match status" value="1"/>
</dbReference>
<dbReference type="RefSeq" id="WP_238194290.1">
    <property type="nucleotide sequence ID" value="NZ_BPQZ01000001.1"/>
</dbReference>
<sequence length="636" mass="68715">MRPDDPVRDPERLRALDGYGVLDTAGERAFDDIARLAARLCGTPMAQVGFVAADRHWFKAEFGTDACEMPLGRSICRLALGLAAGLLVVPDLTDDPRTRGNPQVAGAPHLRFYAGAPLRTPAGEVLGAVCVLDTAPRPGGLTPEQGDGLEALARQVMTLLAMGRTLREQHRLQDRILDGATDHAIIATDRAGIVTRWNEGARRILGWGAGEVVGGPADVFFTPEDREAGMLETEMRLALEQGRATGERWHMRKDGERFVAGCETMPLGDGDGGPLGFLRILRDRTDQRRNEAVLREAQDQLRLAIEAADIGVFDYDLATGELVWDDRVRALFGLPPGAPVDYETFLAGLHPEDRAATEAAVRAALDPAGDGTFDAEYRTLGLTDGVERWVAARGRRFVEDGRATRFVGTVLDVTARKRAEERQRLLAGELQHRIKNTLALVQAIAGQTLRGAPDPEEARRAFEARLISLGRAHDILTAVDWTAAPVADVVEGALAPHRHADPSRLRCGGPDVLLTARVALSMVLVLHELSTNAAKYGALSTAGGSVDVRWQVEHRTDGEPLFRLTWTEGGGPALPGPPTRKGFGSRLIERTFTAETGGEARLDYAPEGLVCVLEAPLTAVQEHTPVPEESVGSGRR</sequence>
<protein>
    <recommendedName>
        <fullName evidence="3">Blue-light-activated histidine kinase</fullName>
        <ecNumber evidence="2">2.7.13.3</ecNumber>
    </recommendedName>
</protein>
<dbReference type="PROSITE" id="PS50113">
    <property type="entry name" value="PAC"/>
    <property type="match status" value="2"/>
</dbReference>
<feature type="domain" description="PAC" evidence="14">
    <location>
        <begin position="373"/>
        <end position="425"/>
    </location>
</feature>
<dbReference type="Pfam" id="PF08447">
    <property type="entry name" value="PAS_3"/>
    <property type="match status" value="1"/>
</dbReference>
<dbReference type="InterPro" id="IPR029016">
    <property type="entry name" value="GAF-like_dom_sf"/>
</dbReference>
<comment type="caution">
    <text evidence="15">The sequence shown here is derived from an EMBL/GenBank/DDBJ whole genome shotgun (WGS) entry which is preliminary data.</text>
</comment>
<dbReference type="SMART" id="SM00065">
    <property type="entry name" value="GAF"/>
    <property type="match status" value="1"/>
</dbReference>
<dbReference type="GO" id="GO:0005524">
    <property type="term" value="F:ATP binding"/>
    <property type="evidence" value="ECO:0007669"/>
    <property type="project" value="UniProtKB-KW"/>
</dbReference>
<organism evidence="15 16">
    <name type="scientific">Methylobacterium tardum</name>
    <dbReference type="NCBI Taxonomy" id="374432"/>
    <lineage>
        <taxon>Bacteria</taxon>
        <taxon>Pseudomonadati</taxon>
        <taxon>Pseudomonadota</taxon>
        <taxon>Alphaproteobacteria</taxon>
        <taxon>Hyphomicrobiales</taxon>
        <taxon>Methylobacteriaceae</taxon>
        <taxon>Methylobacterium</taxon>
    </lineage>
</organism>
<accession>A0AA37TFX0</accession>
<keyword evidence="9" id="KW-0547">Nucleotide-binding</keyword>
<proteinExistence type="predicted"/>
<dbReference type="InterPro" id="IPR013767">
    <property type="entry name" value="PAS_fold"/>
</dbReference>
<dbReference type="Gene3D" id="3.30.565.10">
    <property type="entry name" value="Histidine kinase-like ATPase, C-terminal domain"/>
    <property type="match status" value="1"/>
</dbReference>
<dbReference type="EMBL" id="BSPL01000017">
    <property type="protein sequence ID" value="GLS71295.1"/>
    <property type="molecule type" value="Genomic_DNA"/>
</dbReference>
<dbReference type="InterPro" id="IPR036890">
    <property type="entry name" value="HATPase_C_sf"/>
</dbReference>
<evidence type="ECO:0000256" key="9">
    <source>
        <dbReference type="ARBA" id="ARBA00022741"/>
    </source>
</evidence>
<dbReference type="Gene3D" id="3.30.450.40">
    <property type="match status" value="1"/>
</dbReference>
<evidence type="ECO:0000256" key="11">
    <source>
        <dbReference type="ARBA" id="ARBA00022840"/>
    </source>
</evidence>
<dbReference type="SUPFAM" id="SSF55785">
    <property type="entry name" value="PYP-like sensor domain (PAS domain)"/>
    <property type="match status" value="2"/>
</dbReference>
<gene>
    <name evidence="15" type="ORF">GCM10007890_33080</name>
</gene>
<dbReference type="InterPro" id="IPR000700">
    <property type="entry name" value="PAS-assoc_C"/>
</dbReference>
<dbReference type="NCBIfam" id="TIGR00229">
    <property type="entry name" value="sensory_box"/>
    <property type="match status" value="2"/>
</dbReference>
<evidence type="ECO:0000256" key="12">
    <source>
        <dbReference type="ARBA" id="ARBA00023026"/>
    </source>
</evidence>
<dbReference type="PANTHER" id="PTHR41523">
    <property type="entry name" value="TWO-COMPONENT SYSTEM SENSOR PROTEIN"/>
    <property type="match status" value="1"/>
</dbReference>
<evidence type="ECO:0000256" key="5">
    <source>
        <dbReference type="ARBA" id="ARBA00022630"/>
    </source>
</evidence>
<dbReference type="InterPro" id="IPR011102">
    <property type="entry name" value="Sig_transdc_His_kinase_HWE"/>
</dbReference>
<comment type="catalytic activity">
    <reaction evidence="1">
        <text>ATP + protein L-histidine = ADP + protein N-phospho-L-histidine.</text>
        <dbReference type="EC" id="2.7.13.3"/>
    </reaction>
</comment>
<dbReference type="AlphaFoldDB" id="A0AA37TFX0"/>
<dbReference type="Pfam" id="PF07536">
    <property type="entry name" value="HWE_HK"/>
    <property type="match status" value="1"/>
</dbReference>
<evidence type="ECO:0000256" key="6">
    <source>
        <dbReference type="ARBA" id="ARBA00022643"/>
    </source>
</evidence>
<evidence type="ECO:0000256" key="8">
    <source>
        <dbReference type="ARBA" id="ARBA00022737"/>
    </source>
</evidence>
<dbReference type="Gene3D" id="2.10.70.100">
    <property type="match status" value="1"/>
</dbReference>
<dbReference type="SMART" id="SM00091">
    <property type="entry name" value="PAS"/>
    <property type="match status" value="2"/>
</dbReference>
<evidence type="ECO:0000256" key="10">
    <source>
        <dbReference type="ARBA" id="ARBA00022777"/>
    </source>
</evidence>
<dbReference type="InterPro" id="IPR000014">
    <property type="entry name" value="PAS"/>
</dbReference>
<name>A0AA37TFX0_9HYPH</name>
<evidence type="ECO:0000256" key="2">
    <source>
        <dbReference type="ARBA" id="ARBA00012438"/>
    </source>
</evidence>
<dbReference type="InterPro" id="IPR013655">
    <property type="entry name" value="PAS_fold_3"/>
</dbReference>
<dbReference type="Pfam" id="PF00989">
    <property type="entry name" value="PAS"/>
    <property type="match status" value="1"/>
</dbReference>
<evidence type="ECO:0000313" key="15">
    <source>
        <dbReference type="EMBL" id="GLS71295.1"/>
    </source>
</evidence>
<evidence type="ECO:0000313" key="16">
    <source>
        <dbReference type="Proteomes" id="UP001157440"/>
    </source>
</evidence>
<keyword evidence="16" id="KW-1185">Reference proteome</keyword>
<keyword evidence="8" id="KW-0677">Repeat</keyword>
<reference evidence="16" key="1">
    <citation type="journal article" date="2019" name="Int. J. Syst. Evol. Microbiol.">
        <title>The Global Catalogue of Microorganisms (GCM) 10K type strain sequencing project: providing services to taxonomists for standard genome sequencing and annotation.</title>
        <authorList>
            <consortium name="The Broad Institute Genomics Platform"/>
            <consortium name="The Broad Institute Genome Sequencing Center for Infectious Disease"/>
            <person name="Wu L."/>
            <person name="Ma J."/>
        </authorList>
    </citation>
    <scope>NUCLEOTIDE SEQUENCE [LARGE SCALE GENOMIC DNA]</scope>
    <source>
        <strain evidence="16">NBRC 103632</strain>
    </source>
</reference>
<dbReference type="SUPFAM" id="SSF55781">
    <property type="entry name" value="GAF domain-like"/>
    <property type="match status" value="1"/>
</dbReference>
<keyword evidence="11" id="KW-0067">ATP-binding</keyword>
<dbReference type="GO" id="GO:0004673">
    <property type="term" value="F:protein histidine kinase activity"/>
    <property type="evidence" value="ECO:0007669"/>
    <property type="project" value="UniProtKB-EC"/>
</dbReference>
<feature type="domain" description="PAS" evidence="13">
    <location>
        <begin position="297"/>
        <end position="368"/>
    </location>
</feature>
<keyword evidence="7" id="KW-0808">Transferase</keyword>
<evidence type="ECO:0000256" key="1">
    <source>
        <dbReference type="ARBA" id="ARBA00000085"/>
    </source>
</evidence>